<keyword evidence="2" id="KW-1185">Reference proteome</keyword>
<evidence type="ECO:0000313" key="2">
    <source>
        <dbReference type="Proteomes" id="UP001432292"/>
    </source>
</evidence>
<name>A0ABZ1VTD2_9ACTN</name>
<dbReference type="PANTHER" id="PTHR14136">
    <property type="entry name" value="BTB_POZ DOMAIN-CONTAINING PROTEIN KCTD9"/>
    <property type="match status" value="1"/>
</dbReference>
<dbReference type="Gene3D" id="2.160.20.80">
    <property type="entry name" value="E3 ubiquitin-protein ligase SopA"/>
    <property type="match status" value="1"/>
</dbReference>
<dbReference type="EMBL" id="CP108473">
    <property type="protein sequence ID" value="WUS26570.1"/>
    <property type="molecule type" value="Genomic_DNA"/>
</dbReference>
<reference evidence="1" key="1">
    <citation type="submission" date="2022-10" db="EMBL/GenBank/DDBJ databases">
        <title>The complete genomes of actinobacterial strains from the NBC collection.</title>
        <authorList>
            <person name="Joergensen T.S."/>
            <person name="Alvarez Arevalo M."/>
            <person name="Sterndorff E.B."/>
            <person name="Faurdal D."/>
            <person name="Vuksanovic O."/>
            <person name="Mourched A.-S."/>
            <person name="Charusanti P."/>
            <person name="Shaw S."/>
            <person name="Blin K."/>
            <person name="Weber T."/>
        </authorList>
    </citation>
    <scope>NUCLEOTIDE SEQUENCE</scope>
    <source>
        <strain evidence="1">NBC_01256</strain>
    </source>
</reference>
<protein>
    <submittedName>
        <fullName evidence="1">Pentapeptide repeat-containing protein</fullName>
    </submittedName>
</protein>
<evidence type="ECO:0000313" key="1">
    <source>
        <dbReference type="EMBL" id="WUS26570.1"/>
    </source>
</evidence>
<gene>
    <name evidence="1" type="ORF">OG727_32120</name>
</gene>
<dbReference type="PANTHER" id="PTHR14136:SF17">
    <property type="entry name" value="BTB_POZ DOMAIN-CONTAINING PROTEIN KCTD9"/>
    <property type="match status" value="1"/>
</dbReference>
<organism evidence="1 2">
    <name type="scientific">Streptomyces caniferus</name>
    <dbReference type="NCBI Taxonomy" id="285557"/>
    <lineage>
        <taxon>Bacteria</taxon>
        <taxon>Bacillati</taxon>
        <taxon>Actinomycetota</taxon>
        <taxon>Actinomycetes</taxon>
        <taxon>Kitasatosporales</taxon>
        <taxon>Streptomycetaceae</taxon>
        <taxon>Streptomyces</taxon>
    </lineage>
</organism>
<accession>A0ABZ1VTD2</accession>
<dbReference type="Proteomes" id="UP001432292">
    <property type="component" value="Chromosome"/>
</dbReference>
<dbReference type="InterPro" id="IPR001646">
    <property type="entry name" value="5peptide_repeat"/>
</dbReference>
<proteinExistence type="predicted"/>
<dbReference type="SUPFAM" id="SSF141571">
    <property type="entry name" value="Pentapeptide repeat-like"/>
    <property type="match status" value="1"/>
</dbReference>
<sequence>MSSKAVVGEIVSSGTRKNWKPTALPADPEATRQLQEWLASEEYNLNGMERDFRGADLSGGDFSNAWFTDAVLVGVRLVGASFYRADLQSADLTGADLTGADLVKANLDEAVLRTARLNGTDMVGASLYGTDASGASFRTTRFLGASLIDTDMRGADLTDAVLDENIFEIKADDSTVMRGLTGTVFGPVTVFSGESSRELAGTELEAWIAERGGQVRVLPPYRTPQ</sequence>
<dbReference type="RefSeq" id="WP_263272291.1">
    <property type="nucleotide sequence ID" value="NZ_CP108473.1"/>
</dbReference>
<dbReference type="Pfam" id="PF00805">
    <property type="entry name" value="Pentapeptide"/>
    <property type="match status" value="2"/>
</dbReference>
<dbReference type="InterPro" id="IPR051082">
    <property type="entry name" value="Pentapeptide-BTB/POZ_domain"/>
</dbReference>